<feature type="transmembrane region" description="Helical" evidence="1">
    <location>
        <begin position="98"/>
        <end position="115"/>
    </location>
</feature>
<name>A0A172THD1_9BACL</name>
<gene>
    <name evidence="2" type="ORF">SY83_08865</name>
</gene>
<keyword evidence="1" id="KW-1133">Transmembrane helix</keyword>
<reference evidence="2 3" key="1">
    <citation type="submission" date="2015-01" db="EMBL/GenBank/DDBJ databases">
        <title>Paenibacillus swuensis/DY6/whole genome sequencing.</title>
        <authorList>
            <person name="Kim M.K."/>
            <person name="Srinivasan S."/>
            <person name="Lee J.-J."/>
        </authorList>
    </citation>
    <scope>NUCLEOTIDE SEQUENCE [LARGE SCALE GENOMIC DNA]</scope>
    <source>
        <strain evidence="2 3">DY6</strain>
    </source>
</reference>
<accession>A0A172THD1</accession>
<dbReference type="STRING" id="1178515.SY83_08865"/>
<dbReference type="PATRIC" id="fig|1178515.4.peg.1770"/>
<keyword evidence="1" id="KW-0472">Membrane</keyword>
<dbReference type="EMBL" id="CP011388">
    <property type="protein sequence ID" value="ANE46372.1"/>
    <property type="molecule type" value="Genomic_DNA"/>
</dbReference>
<feature type="transmembrane region" description="Helical" evidence="1">
    <location>
        <begin position="121"/>
        <end position="141"/>
    </location>
</feature>
<evidence type="ECO:0000313" key="2">
    <source>
        <dbReference type="EMBL" id="ANE46372.1"/>
    </source>
</evidence>
<evidence type="ECO:0000256" key="1">
    <source>
        <dbReference type="SAM" id="Phobius"/>
    </source>
</evidence>
<dbReference type="RefSeq" id="WP_068605912.1">
    <property type="nucleotide sequence ID" value="NZ_CP011388.1"/>
</dbReference>
<dbReference type="AlphaFoldDB" id="A0A172THD1"/>
<feature type="transmembrane region" description="Helical" evidence="1">
    <location>
        <begin position="60"/>
        <end position="86"/>
    </location>
</feature>
<keyword evidence="3" id="KW-1185">Reference proteome</keyword>
<dbReference type="KEGG" id="pswu:SY83_08865"/>
<feature type="transmembrane region" description="Helical" evidence="1">
    <location>
        <begin position="33"/>
        <end position="54"/>
    </location>
</feature>
<protein>
    <submittedName>
        <fullName evidence="2">Uncharacterized protein</fullName>
    </submittedName>
</protein>
<evidence type="ECO:0000313" key="3">
    <source>
        <dbReference type="Proteomes" id="UP000076927"/>
    </source>
</evidence>
<dbReference type="Proteomes" id="UP000076927">
    <property type="component" value="Chromosome"/>
</dbReference>
<keyword evidence="1" id="KW-0812">Transmembrane</keyword>
<organism evidence="2 3">
    <name type="scientific">Paenibacillus swuensis</name>
    <dbReference type="NCBI Taxonomy" id="1178515"/>
    <lineage>
        <taxon>Bacteria</taxon>
        <taxon>Bacillati</taxon>
        <taxon>Bacillota</taxon>
        <taxon>Bacilli</taxon>
        <taxon>Bacillales</taxon>
        <taxon>Paenibacillaceae</taxon>
        <taxon>Paenibacillus</taxon>
    </lineage>
</organism>
<proteinExistence type="predicted"/>
<sequence length="149" mass="17307">MTKIVPIEYNQQVQYITLGRIIKMIHLGSKKYYILYGFFLAATVFSFFVIHRGYSDDHPFALFAIYFLISLVILGLILIVVVLYGLRKLTLAQLRSRMILFLAVYMVSTLLHFVFYREWSFTSALGVSFLVAFITPALWNIMENDKEEG</sequence>